<keyword evidence="1" id="KW-0732">Signal</keyword>
<dbReference type="AlphaFoldDB" id="A0A2G5HAP5"/>
<sequence>MKTTLLIAALSASLTAARSTVRHFYTSDFNGEYARQVGFRGDPVLWGYGLRDNLPGTTALYTCLTFSPSTTPTNAHFQLPLPPRPTKPISHDHTSRLRERARFPTRRQYNVHLHFPSPRHATTRSLRELGSRSHDCSTRLVSFTSCWV</sequence>
<dbReference type="OrthoDB" id="9971254at2759"/>
<evidence type="ECO:0000313" key="2">
    <source>
        <dbReference type="EMBL" id="PIA89302.1"/>
    </source>
</evidence>
<comment type="caution">
    <text evidence="2">The sequence shown here is derived from an EMBL/GenBank/DDBJ whole genome shotgun (WGS) entry which is preliminary data.</text>
</comment>
<name>A0A2G5HAP5_CERBT</name>
<evidence type="ECO:0000256" key="1">
    <source>
        <dbReference type="SAM" id="SignalP"/>
    </source>
</evidence>
<gene>
    <name evidence="2" type="ORF">CB0940_07741</name>
</gene>
<protein>
    <submittedName>
        <fullName evidence="2">Uncharacterized protein</fullName>
    </submittedName>
</protein>
<reference evidence="2 3" key="1">
    <citation type="submission" date="2015-10" db="EMBL/GenBank/DDBJ databases">
        <title>The cercosporin biosynthetic gene cluster was horizontally transferred to several fungal lineages and shown to be expanded in Cercospora beticola based on microsynteny with recipient genomes.</title>
        <authorList>
            <person name="De Jonge R."/>
            <person name="Ebert M.K."/>
            <person name="Suttle J.C."/>
            <person name="Jurick Ii W.M."/>
            <person name="Secor G.A."/>
            <person name="Thomma B.P."/>
            <person name="Van De Peer Y."/>
            <person name="Bolton M.D."/>
        </authorList>
    </citation>
    <scope>NUCLEOTIDE SEQUENCE [LARGE SCALE GENOMIC DNA]</scope>
    <source>
        <strain evidence="2 3">09-40</strain>
    </source>
</reference>
<accession>A0A2G5HAP5</accession>
<organism evidence="2 3">
    <name type="scientific">Cercospora beticola</name>
    <name type="common">Sugarbeet leaf spot fungus</name>
    <dbReference type="NCBI Taxonomy" id="122368"/>
    <lineage>
        <taxon>Eukaryota</taxon>
        <taxon>Fungi</taxon>
        <taxon>Dikarya</taxon>
        <taxon>Ascomycota</taxon>
        <taxon>Pezizomycotina</taxon>
        <taxon>Dothideomycetes</taxon>
        <taxon>Dothideomycetidae</taxon>
        <taxon>Mycosphaerellales</taxon>
        <taxon>Mycosphaerellaceae</taxon>
        <taxon>Cercospora</taxon>
    </lineage>
</organism>
<proteinExistence type="predicted"/>
<feature type="signal peptide" evidence="1">
    <location>
        <begin position="1"/>
        <end position="17"/>
    </location>
</feature>
<feature type="chain" id="PRO_5013747506" evidence="1">
    <location>
        <begin position="18"/>
        <end position="148"/>
    </location>
</feature>
<dbReference type="Proteomes" id="UP000230605">
    <property type="component" value="Chromosome 5"/>
</dbReference>
<evidence type="ECO:0000313" key="3">
    <source>
        <dbReference type="Proteomes" id="UP000230605"/>
    </source>
</evidence>
<dbReference type="EMBL" id="LKMD01000108">
    <property type="protein sequence ID" value="PIA89302.1"/>
    <property type="molecule type" value="Genomic_DNA"/>
</dbReference>